<dbReference type="EMBL" id="JAZGQK010000003">
    <property type="protein sequence ID" value="MEE6257940.1"/>
    <property type="molecule type" value="Genomic_DNA"/>
</dbReference>
<feature type="transmembrane region" description="Helical" evidence="7">
    <location>
        <begin position="123"/>
        <end position="142"/>
    </location>
</feature>
<feature type="transmembrane region" description="Helical" evidence="7">
    <location>
        <begin position="236"/>
        <end position="257"/>
    </location>
</feature>
<comment type="similarity">
    <text evidence="2">Belongs to the EamA transporter family.</text>
</comment>
<feature type="transmembrane region" description="Helical" evidence="7">
    <location>
        <begin position="207"/>
        <end position="229"/>
    </location>
</feature>
<feature type="domain" description="EamA" evidence="8">
    <location>
        <begin position="5"/>
        <end position="136"/>
    </location>
</feature>
<comment type="caution">
    <text evidence="9">The sequence shown here is derived from an EMBL/GenBank/DDBJ whole genome shotgun (WGS) entry which is preliminary data.</text>
</comment>
<keyword evidence="5 7" id="KW-0472">Membrane</keyword>
<feature type="domain" description="EamA" evidence="8">
    <location>
        <begin position="152"/>
        <end position="279"/>
    </location>
</feature>
<feature type="transmembrane region" description="Helical" evidence="7">
    <location>
        <begin position="263"/>
        <end position="281"/>
    </location>
</feature>
<keyword evidence="4 7" id="KW-1133">Transmembrane helix</keyword>
<evidence type="ECO:0000256" key="4">
    <source>
        <dbReference type="ARBA" id="ARBA00022989"/>
    </source>
</evidence>
<evidence type="ECO:0000256" key="1">
    <source>
        <dbReference type="ARBA" id="ARBA00004141"/>
    </source>
</evidence>
<proteinExistence type="inferred from homology"/>
<feature type="transmembrane region" description="Helical" evidence="7">
    <location>
        <begin position="32"/>
        <end position="52"/>
    </location>
</feature>
<feature type="transmembrane region" description="Helical" evidence="7">
    <location>
        <begin position="179"/>
        <end position="201"/>
    </location>
</feature>
<evidence type="ECO:0000256" key="3">
    <source>
        <dbReference type="ARBA" id="ARBA00022692"/>
    </source>
</evidence>
<dbReference type="InterPro" id="IPR000620">
    <property type="entry name" value="EamA_dom"/>
</dbReference>
<feature type="transmembrane region" description="Helical" evidence="7">
    <location>
        <begin position="93"/>
        <end position="111"/>
    </location>
</feature>
<evidence type="ECO:0000256" key="5">
    <source>
        <dbReference type="ARBA" id="ARBA00023136"/>
    </source>
</evidence>
<evidence type="ECO:0000313" key="9">
    <source>
        <dbReference type="EMBL" id="MEE6257940.1"/>
    </source>
</evidence>
<evidence type="ECO:0000256" key="2">
    <source>
        <dbReference type="ARBA" id="ARBA00007362"/>
    </source>
</evidence>
<evidence type="ECO:0000256" key="6">
    <source>
        <dbReference type="SAM" id="MobiDB-lite"/>
    </source>
</evidence>
<dbReference type="PANTHER" id="PTHR32322:SF2">
    <property type="entry name" value="EAMA DOMAIN-CONTAINING PROTEIN"/>
    <property type="match status" value="1"/>
</dbReference>
<reference evidence="9 10" key="1">
    <citation type="submission" date="2024-01" db="EMBL/GenBank/DDBJ databases">
        <title>Genome insights into Plantactinospora sonchi sp. nov.</title>
        <authorList>
            <person name="Wang L."/>
        </authorList>
    </citation>
    <scope>NUCLEOTIDE SEQUENCE [LARGE SCALE GENOMIC DNA]</scope>
    <source>
        <strain evidence="9 10">NEAU-QY2</strain>
    </source>
</reference>
<keyword evidence="10" id="KW-1185">Reference proteome</keyword>
<evidence type="ECO:0000313" key="10">
    <source>
        <dbReference type="Proteomes" id="UP001332243"/>
    </source>
</evidence>
<protein>
    <submittedName>
        <fullName evidence="9">DMT family transporter</fullName>
    </submittedName>
</protein>
<dbReference type="Pfam" id="PF00892">
    <property type="entry name" value="EamA"/>
    <property type="match status" value="2"/>
</dbReference>
<feature type="transmembrane region" description="Helical" evidence="7">
    <location>
        <begin position="148"/>
        <end position="167"/>
    </location>
</feature>
<dbReference type="InterPro" id="IPR037185">
    <property type="entry name" value="EmrE-like"/>
</dbReference>
<dbReference type="InterPro" id="IPR050638">
    <property type="entry name" value="AA-Vitamin_Transporters"/>
</dbReference>
<dbReference type="RefSeq" id="WP_331213048.1">
    <property type="nucleotide sequence ID" value="NZ_JAZGQK010000003.1"/>
</dbReference>
<evidence type="ECO:0000259" key="8">
    <source>
        <dbReference type="Pfam" id="PF00892"/>
    </source>
</evidence>
<accession>A0ABU7RN52</accession>
<dbReference type="Proteomes" id="UP001332243">
    <property type="component" value="Unassembled WGS sequence"/>
</dbReference>
<feature type="region of interest" description="Disordered" evidence="6">
    <location>
        <begin position="282"/>
        <end position="319"/>
    </location>
</feature>
<evidence type="ECO:0000256" key="7">
    <source>
        <dbReference type="SAM" id="Phobius"/>
    </source>
</evidence>
<gene>
    <name evidence="9" type="ORF">V1633_05450</name>
</gene>
<feature type="transmembrane region" description="Helical" evidence="7">
    <location>
        <begin position="7"/>
        <end position="26"/>
    </location>
</feature>
<dbReference type="SUPFAM" id="SSF103481">
    <property type="entry name" value="Multidrug resistance efflux transporter EmrE"/>
    <property type="match status" value="2"/>
</dbReference>
<keyword evidence="3 7" id="KW-0812">Transmembrane</keyword>
<comment type="subcellular location">
    <subcellularLocation>
        <location evidence="1">Membrane</location>
        <topology evidence="1">Multi-pass membrane protein</topology>
    </subcellularLocation>
</comment>
<sequence length="319" mass="32976">MTRRGWLLFALMSVIWGVPYLLIKVAVEGVSVPVLVFVRTAVGAAVLLPLAVRGLRSARLRQHWRPLVAFAALEIVVPWWLLTDAERQISSSMTGLLIAASPIIAVLVGRLTGDGERLGGARWTGLAVGLAGVAVLAAPGLRGGDVRSIAEVLLAATCYAIAPVILARRLADVPALPTTAVCLGLAALLYATPAALTWPTVLPDGRVLAALAGLAVLCTAVAFLVFFALIREVGPARALVFTYVNPAVAVTAGVLVLDEPVTVPVVLAFVLILAGSVLATGRRSDTPTGTPADPSVKVPAGNRPETVRAVSGPSPGRGR</sequence>
<feature type="transmembrane region" description="Helical" evidence="7">
    <location>
        <begin position="64"/>
        <end position="81"/>
    </location>
</feature>
<name>A0ABU7RN52_9ACTN</name>
<organism evidence="9 10">
    <name type="scientific">Plantactinospora sonchi</name>
    <dbReference type="NCBI Taxonomy" id="1544735"/>
    <lineage>
        <taxon>Bacteria</taxon>
        <taxon>Bacillati</taxon>
        <taxon>Actinomycetota</taxon>
        <taxon>Actinomycetes</taxon>
        <taxon>Micromonosporales</taxon>
        <taxon>Micromonosporaceae</taxon>
        <taxon>Plantactinospora</taxon>
    </lineage>
</organism>
<dbReference type="PANTHER" id="PTHR32322">
    <property type="entry name" value="INNER MEMBRANE TRANSPORTER"/>
    <property type="match status" value="1"/>
</dbReference>